<keyword evidence="6" id="KW-1185">Reference proteome</keyword>
<dbReference type="HOGENOM" id="CLU_107694_0_0_1"/>
<feature type="signal peptide" evidence="3">
    <location>
        <begin position="1"/>
        <end position="17"/>
    </location>
</feature>
<dbReference type="PANTHER" id="PTHR35185">
    <property type="entry name" value="SERINE/THREONINE-RICH PROTEIN ADG2-RELATED"/>
    <property type="match status" value="1"/>
</dbReference>
<reference evidence="6" key="2">
    <citation type="submission" date="2015-01" db="EMBL/GenBank/DDBJ databases">
        <title>Evolutionary Origins and Diversification of the Mycorrhizal Mutualists.</title>
        <authorList>
            <consortium name="DOE Joint Genome Institute"/>
            <consortium name="Mycorrhizal Genomics Consortium"/>
            <person name="Kohler A."/>
            <person name="Kuo A."/>
            <person name="Nagy L.G."/>
            <person name="Floudas D."/>
            <person name="Copeland A."/>
            <person name="Barry K.W."/>
            <person name="Cichocki N."/>
            <person name="Veneault-Fourrey C."/>
            <person name="LaButti K."/>
            <person name="Lindquist E.A."/>
            <person name="Lipzen A."/>
            <person name="Lundell T."/>
            <person name="Morin E."/>
            <person name="Murat C."/>
            <person name="Riley R."/>
            <person name="Ohm R."/>
            <person name="Sun H."/>
            <person name="Tunlid A."/>
            <person name="Henrissat B."/>
            <person name="Grigoriev I.V."/>
            <person name="Hibbett D.S."/>
            <person name="Martin F."/>
        </authorList>
    </citation>
    <scope>NUCLEOTIDE SEQUENCE [LARGE SCALE GENOMIC DNA]</scope>
    <source>
        <strain evidence="6">h7</strain>
    </source>
</reference>
<protein>
    <recommendedName>
        <fullName evidence="4">Yeast cell wall synthesis Kre9/Knh1-like N-terminal domain-containing protein</fullName>
    </recommendedName>
</protein>
<dbReference type="Pfam" id="PF10342">
    <property type="entry name" value="Kre9_KNH"/>
    <property type="match status" value="1"/>
</dbReference>
<evidence type="ECO:0000256" key="1">
    <source>
        <dbReference type="ARBA" id="ARBA00022729"/>
    </source>
</evidence>
<dbReference type="OrthoDB" id="5420143at2759"/>
<dbReference type="PANTHER" id="PTHR35185:SF1">
    <property type="entry name" value="UPF0619 GPI-ANCHORED MEMBRANE PROTEIN C1322.10"/>
    <property type="match status" value="1"/>
</dbReference>
<dbReference type="AlphaFoldDB" id="A0A0C3BFX8"/>
<evidence type="ECO:0000256" key="2">
    <source>
        <dbReference type="SAM" id="MobiDB-lite"/>
    </source>
</evidence>
<evidence type="ECO:0000256" key="3">
    <source>
        <dbReference type="SAM" id="SignalP"/>
    </source>
</evidence>
<dbReference type="InterPro" id="IPR018466">
    <property type="entry name" value="Kre9/Knh1-like_N"/>
</dbReference>
<evidence type="ECO:0000259" key="4">
    <source>
        <dbReference type="Pfam" id="PF10342"/>
    </source>
</evidence>
<feature type="domain" description="Yeast cell wall synthesis Kre9/Knh1-like N-terminal" evidence="4">
    <location>
        <begin position="27"/>
        <end position="107"/>
    </location>
</feature>
<organism evidence="5 6">
    <name type="scientific">Hebeloma cylindrosporum</name>
    <dbReference type="NCBI Taxonomy" id="76867"/>
    <lineage>
        <taxon>Eukaryota</taxon>
        <taxon>Fungi</taxon>
        <taxon>Dikarya</taxon>
        <taxon>Basidiomycota</taxon>
        <taxon>Agaricomycotina</taxon>
        <taxon>Agaricomycetes</taxon>
        <taxon>Agaricomycetidae</taxon>
        <taxon>Agaricales</taxon>
        <taxon>Agaricineae</taxon>
        <taxon>Hymenogastraceae</taxon>
        <taxon>Hebeloma</taxon>
    </lineage>
</organism>
<feature type="chain" id="PRO_5002175672" description="Yeast cell wall synthesis Kre9/Knh1-like N-terminal domain-containing protein" evidence="3">
    <location>
        <begin position="18"/>
        <end position="177"/>
    </location>
</feature>
<feature type="region of interest" description="Disordered" evidence="2">
    <location>
        <begin position="118"/>
        <end position="163"/>
    </location>
</feature>
<dbReference type="Proteomes" id="UP000053424">
    <property type="component" value="Unassembled WGS sequence"/>
</dbReference>
<evidence type="ECO:0000313" key="5">
    <source>
        <dbReference type="EMBL" id="KIM35610.1"/>
    </source>
</evidence>
<name>A0A0C3BFX8_HEBCY</name>
<gene>
    <name evidence="5" type="ORF">M413DRAFT_20729</name>
</gene>
<dbReference type="InterPro" id="IPR052479">
    <property type="entry name" value="GPI-anchor_Adhesion_Reg"/>
</dbReference>
<sequence length="177" mass="17700">MFSKLCALALVAPLASALILSIPEAPTSGGQMTIKWTNEPNDPETWSFELINTAFNNAFAIANNVNPSASSLTLTIPIVPVGDGYTLQAVNIGDINQVYATTGSFSIGASSTSTTSASTAASSGSSVSGSTLVTGSTTSSRSSNTAVSGSSTNTSPSTSATAATRSAIPLALPPFIT</sequence>
<dbReference type="EMBL" id="KN831817">
    <property type="protein sequence ID" value="KIM35610.1"/>
    <property type="molecule type" value="Genomic_DNA"/>
</dbReference>
<reference evidence="5 6" key="1">
    <citation type="submission" date="2014-04" db="EMBL/GenBank/DDBJ databases">
        <authorList>
            <consortium name="DOE Joint Genome Institute"/>
            <person name="Kuo A."/>
            <person name="Gay G."/>
            <person name="Dore J."/>
            <person name="Kohler A."/>
            <person name="Nagy L.G."/>
            <person name="Floudas D."/>
            <person name="Copeland A."/>
            <person name="Barry K.W."/>
            <person name="Cichocki N."/>
            <person name="Veneault-Fourrey C."/>
            <person name="LaButti K."/>
            <person name="Lindquist E.A."/>
            <person name="Lipzen A."/>
            <person name="Lundell T."/>
            <person name="Morin E."/>
            <person name="Murat C."/>
            <person name="Sun H."/>
            <person name="Tunlid A."/>
            <person name="Henrissat B."/>
            <person name="Grigoriev I.V."/>
            <person name="Hibbett D.S."/>
            <person name="Martin F."/>
            <person name="Nordberg H.P."/>
            <person name="Cantor M.N."/>
            <person name="Hua S.X."/>
        </authorList>
    </citation>
    <scope>NUCLEOTIDE SEQUENCE [LARGE SCALE GENOMIC DNA]</scope>
    <source>
        <strain evidence="6">h7</strain>
    </source>
</reference>
<proteinExistence type="predicted"/>
<keyword evidence="1 3" id="KW-0732">Signal</keyword>
<evidence type="ECO:0000313" key="6">
    <source>
        <dbReference type="Proteomes" id="UP000053424"/>
    </source>
</evidence>
<accession>A0A0C3BFX8</accession>